<dbReference type="PANTHER" id="PTHR43390:SF1">
    <property type="entry name" value="CHLOROPLAST PROCESSING PEPTIDASE"/>
    <property type="match status" value="1"/>
</dbReference>
<dbReference type="Gene3D" id="2.10.109.10">
    <property type="entry name" value="Umud Fragment, subunit A"/>
    <property type="match status" value="1"/>
</dbReference>
<keyword evidence="3" id="KW-0378">Hydrolase</keyword>
<keyword evidence="2" id="KW-0645">Protease</keyword>
<feature type="transmembrane region" description="Helical" evidence="4">
    <location>
        <begin position="20"/>
        <end position="41"/>
    </location>
</feature>
<name>A0A6J6NX63_9ZZZZ</name>
<dbReference type="InterPro" id="IPR000223">
    <property type="entry name" value="Pept_S26A_signal_pept_1"/>
</dbReference>
<evidence type="ECO:0000256" key="1">
    <source>
        <dbReference type="ARBA" id="ARBA00009370"/>
    </source>
</evidence>
<dbReference type="SUPFAM" id="SSF51306">
    <property type="entry name" value="LexA/Signal peptidase"/>
    <property type="match status" value="1"/>
</dbReference>
<dbReference type="InterPro" id="IPR019533">
    <property type="entry name" value="Peptidase_S26"/>
</dbReference>
<evidence type="ECO:0000313" key="6">
    <source>
        <dbReference type="EMBL" id="CAB4691420.1"/>
    </source>
</evidence>
<evidence type="ECO:0000256" key="3">
    <source>
        <dbReference type="ARBA" id="ARBA00022801"/>
    </source>
</evidence>
<feature type="domain" description="Peptidase S26" evidence="5">
    <location>
        <begin position="20"/>
        <end position="192"/>
    </location>
</feature>
<dbReference type="GO" id="GO:0006465">
    <property type="term" value="P:signal peptide processing"/>
    <property type="evidence" value="ECO:0007669"/>
    <property type="project" value="InterPro"/>
</dbReference>
<keyword evidence="4" id="KW-0472">Membrane</keyword>
<comment type="similarity">
    <text evidence="1">Belongs to the peptidase S26 family.</text>
</comment>
<protein>
    <submittedName>
        <fullName evidence="6">Unannotated protein</fullName>
    </submittedName>
</protein>
<dbReference type="NCBIfam" id="TIGR02227">
    <property type="entry name" value="sigpep_I_bact"/>
    <property type="match status" value="1"/>
</dbReference>
<accession>A0A6J6NX63</accession>
<dbReference type="PRINTS" id="PR00727">
    <property type="entry name" value="LEADERPTASE"/>
</dbReference>
<dbReference type="InterPro" id="IPR036286">
    <property type="entry name" value="LexA/Signal_pep-like_sf"/>
</dbReference>
<organism evidence="6">
    <name type="scientific">freshwater metagenome</name>
    <dbReference type="NCBI Taxonomy" id="449393"/>
    <lineage>
        <taxon>unclassified sequences</taxon>
        <taxon>metagenomes</taxon>
        <taxon>ecological metagenomes</taxon>
    </lineage>
</organism>
<gene>
    <name evidence="6" type="ORF">UFOPK2399_00744</name>
</gene>
<keyword evidence="4" id="KW-0812">Transmembrane</keyword>
<dbReference type="PANTHER" id="PTHR43390">
    <property type="entry name" value="SIGNAL PEPTIDASE I"/>
    <property type="match status" value="1"/>
</dbReference>
<evidence type="ECO:0000259" key="5">
    <source>
        <dbReference type="Pfam" id="PF10502"/>
    </source>
</evidence>
<proteinExistence type="inferred from homology"/>
<keyword evidence="4" id="KW-1133">Transmembrane helix</keyword>
<dbReference type="PROSITE" id="PS00501">
    <property type="entry name" value="SPASE_I_1"/>
    <property type="match status" value="1"/>
</dbReference>
<dbReference type="GO" id="GO:0016020">
    <property type="term" value="C:membrane"/>
    <property type="evidence" value="ECO:0007669"/>
    <property type="project" value="InterPro"/>
</dbReference>
<dbReference type="EMBL" id="CAEZXP010000001">
    <property type="protein sequence ID" value="CAB4691420.1"/>
    <property type="molecule type" value="Genomic_DNA"/>
</dbReference>
<dbReference type="AlphaFoldDB" id="A0A6J6NX63"/>
<sequence>MRNPIDRLTRGLPHGWRVAIDWLVTIIGAIVIVLAVKQWVINPYRIPSSSMEPTLHCAKPTYGCEAGFSDRVLACRFCYDLWDPKRGDIVVFTTPPKAKQVCSEGGTFVKRLIGLPGDEYQEKEGVVYINGEKLNEPYIQDERRDLRNVAAFRIPVDEYYMMGDSRNGSCDSRDWGTVPRKNLIGKVVATYWPPSRISVQ</sequence>
<dbReference type="CDD" id="cd06530">
    <property type="entry name" value="S26_SPase_I"/>
    <property type="match status" value="1"/>
</dbReference>
<dbReference type="GO" id="GO:0004252">
    <property type="term" value="F:serine-type endopeptidase activity"/>
    <property type="evidence" value="ECO:0007669"/>
    <property type="project" value="InterPro"/>
</dbReference>
<evidence type="ECO:0000256" key="2">
    <source>
        <dbReference type="ARBA" id="ARBA00022670"/>
    </source>
</evidence>
<reference evidence="6" key="1">
    <citation type="submission" date="2020-05" db="EMBL/GenBank/DDBJ databases">
        <authorList>
            <person name="Chiriac C."/>
            <person name="Salcher M."/>
            <person name="Ghai R."/>
            <person name="Kavagutti S V."/>
        </authorList>
    </citation>
    <scope>NUCLEOTIDE SEQUENCE</scope>
</reference>
<dbReference type="Pfam" id="PF10502">
    <property type="entry name" value="Peptidase_S26"/>
    <property type="match status" value="1"/>
</dbReference>
<dbReference type="InterPro" id="IPR019756">
    <property type="entry name" value="Pept_S26A_signal_pept_1_Ser-AS"/>
</dbReference>
<evidence type="ECO:0000256" key="4">
    <source>
        <dbReference type="SAM" id="Phobius"/>
    </source>
</evidence>